<gene>
    <name evidence="1" type="ORF">E7746_11150</name>
</gene>
<protein>
    <submittedName>
        <fullName evidence="1">Uncharacterized protein</fullName>
    </submittedName>
</protein>
<organism evidence="1 2">
    <name type="scientific">Muribaculum gordoncarteri</name>
    <dbReference type="NCBI Taxonomy" id="2530390"/>
    <lineage>
        <taxon>Bacteria</taxon>
        <taxon>Pseudomonadati</taxon>
        <taxon>Bacteroidota</taxon>
        <taxon>Bacteroidia</taxon>
        <taxon>Bacteroidales</taxon>
        <taxon>Muribaculaceae</taxon>
        <taxon>Muribaculum</taxon>
    </lineage>
</organism>
<evidence type="ECO:0000313" key="2">
    <source>
        <dbReference type="Proteomes" id="UP000297031"/>
    </source>
</evidence>
<dbReference type="RefSeq" id="WP_135946714.1">
    <property type="nucleotide sequence ID" value="NZ_CP039393.1"/>
</dbReference>
<dbReference type="KEGG" id="mgod:E7746_11150"/>
<dbReference type="EMBL" id="CP039393">
    <property type="protein sequence ID" value="QCD36397.1"/>
    <property type="molecule type" value="Genomic_DNA"/>
</dbReference>
<evidence type="ECO:0000313" key="1">
    <source>
        <dbReference type="EMBL" id="QCD36397.1"/>
    </source>
</evidence>
<proteinExistence type="predicted"/>
<dbReference type="Proteomes" id="UP000297031">
    <property type="component" value="Chromosome"/>
</dbReference>
<dbReference type="AlphaFoldDB" id="A0A4V1D1U2"/>
<reference evidence="1 2" key="1">
    <citation type="submission" date="2019-02" db="EMBL/GenBank/DDBJ databases">
        <title>Isolation and identification of novel species under the genus Muribaculum.</title>
        <authorList>
            <person name="Miyake S."/>
            <person name="Ding Y."/>
            <person name="Low A."/>
            <person name="Soh M."/>
            <person name="Seedorf H."/>
        </authorList>
    </citation>
    <scope>NUCLEOTIDE SEQUENCE [LARGE SCALE GENOMIC DNA]</scope>
    <source>
        <strain evidence="1 2">TLL-A4</strain>
    </source>
</reference>
<accession>A0A4V1D1U2</accession>
<name>A0A4V1D1U2_9BACT</name>
<keyword evidence="2" id="KW-1185">Reference proteome</keyword>
<sequence length="361" mass="42763">MNGFEKWDIAFREQKLDVFNNNIEGLLWLKVRAICRGRQLKEFLAENNITLNSTKVSDQNRELFDILINRVDASVILDRFLQCMNHEWYNEMGVDIRQLKEDLYKVQYYSWGGDQNNSLDKYFISRYVKIISKFSELQSRQSEIGANAWNYVQNSWYNNWTSFIIESLFKQNPRVISAVGEIKSVDFFIDEYPIDLKVTFFPNQFMEQKLKNILGTSEKSWLKKKCKNLGISCDTKASEPQQIYTLTEKLMEVGRSDIIRELEVVRGQIIEESQRNPIELIRWLYENQGEMRFGAENRLYLVLADSNDFTQAWKMKRAFSLIEPKIKQYIESFSSASLKKVQFEFKKRKYSTLADILFIVK</sequence>
<dbReference type="REBASE" id="310256">
    <property type="entry name" value="MspA4ORF11150P"/>
</dbReference>
<dbReference type="OrthoDB" id="378656at2"/>